<sequence length="46" mass="4960">MSFGRREWLALEVAGGRPPGIPTDSMGGQTGAEIQPRTVSSSTKRW</sequence>
<dbReference type="EMBL" id="JACHIW010000001">
    <property type="protein sequence ID" value="MBB5155081.1"/>
    <property type="molecule type" value="Genomic_DNA"/>
</dbReference>
<feature type="compositionally biased region" description="Polar residues" evidence="1">
    <location>
        <begin position="37"/>
        <end position="46"/>
    </location>
</feature>
<keyword evidence="3" id="KW-1185">Reference proteome</keyword>
<protein>
    <submittedName>
        <fullName evidence="2">Uncharacterized protein</fullName>
    </submittedName>
</protein>
<feature type="region of interest" description="Disordered" evidence="1">
    <location>
        <begin position="14"/>
        <end position="46"/>
    </location>
</feature>
<evidence type="ECO:0000313" key="3">
    <source>
        <dbReference type="Proteomes" id="UP000584374"/>
    </source>
</evidence>
<reference evidence="2 3" key="1">
    <citation type="submission" date="2020-08" db="EMBL/GenBank/DDBJ databases">
        <title>Sequencing the genomes of 1000 actinobacteria strains.</title>
        <authorList>
            <person name="Klenk H.-P."/>
        </authorList>
    </citation>
    <scope>NUCLEOTIDE SEQUENCE [LARGE SCALE GENOMIC DNA]</scope>
    <source>
        <strain evidence="2 3">DSM 45584</strain>
    </source>
</reference>
<name>A0A840Q5W0_9PSEU</name>
<accession>A0A840Q5W0</accession>
<evidence type="ECO:0000256" key="1">
    <source>
        <dbReference type="SAM" id="MobiDB-lite"/>
    </source>
</evidence>
<dbReference type="Proteomes" id="UP000584374">
    <property type="component" value="Unassembled WGS sequence"/>
</dbReference>
<dbReference type="AlphaFoldDB" id="A0A840Q5W0"/>
<comment type="caution">
    <text evidence="2">The sequence shown here is derived from an EMBL/GenBank/DDBJ whole genome shotgun (WGS) entry which is preliminary data.</text>
</comment>
<proteinExistence type="predicted"/>
<gene>
    <name evidence="2" type="ORF">BJ970_002615</name>
</gene>
<organism evidence="2 3">
    <name type="scientific">Saccharopolyspora phatthalungensis</name>
    <dbReference type="NCBI Taxonomy" id="664693"/>
    <lineage>
        <taxon>Bacteria</taxon>
        <taxon>Bacillati</taxon>
        <taxon>Actinomycetota</taxon>
        <taxon>Actinomycetes</taxon>
        <taxon>Pseudonocardiales</taxon>
        <taxon>Pseudonocardiaceae</taxon>
        <taxon>Saccharopolyspora</taxon>
    </lineage>
</organism>
<evidence type="ECO:0000313" key="2">
    <source>
        <dbReference type="EMBL" id="MBB5155081.1"/>
    </source>
</evidence>